<accession>A0ABV5VJU5</accession>
<proteinExistence type="predicted"/>
<organism evidence="2 3">
    <name type="scientific">Streptomyces thermocoprophilus</name>
    <dbReference type="NCBI Taxonomy" id="78356"/>
    <lineage>
        <taxon>Bacteria</taxon>
        <taxon>Bacillati</taxon>
        <taxon>Actinomycetota</taxon>
        <taxon>Actinomycetes</taxon>
        <taxon>Kitasatosporales</taxon>
        <taxon>Streptomycetaceae</taxon>
        <taxon>Streptomyces</taxon>
    </lineage>
</organism>
<dbReference type="RefSeq" id="WP_247468561.1">
    <property type="nucleotide sequence ID" value="NZ_JBHMAR010000040.1"/>
</dbReference>
<dbReference type="EMBL" id="JBHMAR010000040">
    <property type="protein sequence ID" value="MFB9738093.1"/>
    <property type="molecule type" value="Genomic_DNA"/>
</dbReference>
<evidence type="ECO:0000256" key="1">
    <source>
        <dbReference type="SAM" id="MobiDB-lite"/>
    </source>
</evidence>
<name>A0ABV5VJU5_9ACTN</name>
<sequence>MSSAPRAVLRSQAWLRALVLLLALLAPGVHTGLAATAAASAETAEHDVTDTVALRVPVRPAPRTAAPLRPAPLPASPAAPAAPDLGDGRRTAVPPRSPYATPVLDSVVLRC</sequence>
<evidence type="ECO:0008006" key="4">
    <source>
        <dbReference type="Google" id="ProtNLM"/>
    </source>
</evidence>
<evidence type="ECO:0000313" key="2">
    <source>
        <dbReference type="EMBL" id="MFB9738093.1"/>
    </source>
</evidence>
<evidence type="ECO:0000313" key="3">
    <source>
        <dbReference type="Proteomes" id="UP001589703"/>
    </source>
</evidence>
<protein>
    <recommendedName>
        <fullName evidence="4">Secreted protein</fullName>
    </recommendedName>
</protein>
<comment type="caution">
    <text evidence="2">The sequence shown here is derived from an EMBL/GenBank/DDBJ whole genome shotgun (WGS) entry which is preliminary data.</text>
</comment>
<dbReference type="Proteomes" id="UP001589703">
    <property type="component" value="Unassembled WGS sequence"/>
</dbReference>
<keyword evidence="3" id="KW-1185">Reference proteome</keyword>
<gene>
    <name evidence="2" type="ORF">ACFFRO_23690</name>
</gene>
<reference evidence="2 3" key="1">
    <citation type="submission" date="2024-09" db="EMBL/GenBank/DDBJ databases">
        <authorList>
            <person name="Sun Q."/>
            <person name="Mori K."/>
        </authorList>
    </citation>
    <scope>NUCLEOTIDE SEQUENCE [LARGE SCALE GENOMIC DNA]</scope>
    <source>
        <strain evidence="2 3">JCM 10918</strain>
    </source>
</reference>
<feature type="region of interest" description="Disordered" evidence="1">
    <location>
        <begin position="63"/>
        <end position="100"/>
    </location>
</feature>